<feature type="non-terminal residue" evidence="2">
    <location>
        <position position="1"/>
    </location>
</feature>
<dbReference type="EMBL" id="JAABOA010005834">
    <property type="protein sequence ID" value="KAF9573104.1"/>
    <property type="molecule type" value="Genomic_DNA"/>
</dbReference>
<gene>
    <name evidence="2" type="ORF">BGW38_008462</name>
</gene>
<proteinExistence type="predicted"/>
<protein>
    <submittedName>
        <fullName evidence="2">Uncharacterized protein</fullName>
    </submittedName>
</protein>
<dbReference type="OrthoDB" id="2448448at2759"/>
<feature type="region of interest" description="Disordered" evidence="1">
    <location>
        <begin position="84"/>
        <end position="179"/>
    </location>
</feature>
<name>A0A9P6FKL6_9FUNG</name>
<feature type="compositionally biased region" description="Polar residues" evidence="1">
    <location>
        <begin position="91"/>
        <end position="121"/>
    </location>
</feature>
<accession>A0A9P6FKL6</accession>
<sequence length="179" mass="20105">EFATVDSHKHPSFDAMYSCYMTYVGRIKKYGTMQGELKIDMDQYREEHRILLLEGSLSLSRVSASEFVKSSILEHTERQGSAIAKDLVPTVGSSSTLSNPQESRMSLQQESNEELLTSESPPTFKPTGVSLKRGRISQLDKVPKAARHENYQHTDEQDKARTPPPSLQPHSDDIPLAEE</sequence>
<dbReference type="AlphaFoldDB" id="A0A9P6FKL6"/>
<reference evidence="2" key="1">
    <citation type="journal article" date="2020" name="Fungal Divers.">
        <title>Resolving the Mortierellaceae phylogeny through synthesis of multi-gene phylogenetics and phylogenomics.</title>
        <authorList>
            <person name="Vandepol N."/>
            <person name="Liber J."/>
            <person name="Desiro A."/>
            <person name="Na H."/>
            <person name="Kennedy M."/>
            <person name="Barry K."/>
            <person name="Grigoriev I.V."/>
            <person name="Miller A.N."/>
            <person name="O'Donnell K."/>
            <person name="Stajich J.E."/>
            <person name="Bonito G."/>
        </authorList>
    </citation>
    <scope>NUCLEOTIDE SEQUENCE</scope>
    <source>
        <strain evidence="2">KOD1015</strain>
    </source>
</reference>
<feature type="compositionally biased region" description="Basic and acidic residues" evidence="1">
    <location>
        <begin position="141"/>
        <end position="161"/>
    </location>
</feature>
<evidence type="ECO:0000256" key="1">
    <source>
        <dbReference type="SAM" id="MobiDB-lite"/>
    </source>
</evidence>
<evidence type="ECO:0000313" key="2">
    <source>
        <dbReference type="EMBL" id="KAF9573104.1"/>
    </source>
</evidence>
<comment type="caution">
    <text evidence="2">The sequence shown here is derived from an EMBL/GenBank/DDBJ whole genome shotgun (WGS) entry which is preliminary data.</text>
</comment>
<organism evidence="2 3">
    <name type="scientific">Lunasporangiospora selenospora</name>
    <dbReference type="NCBI Taxonomy" id="979761"/>
    <lineage>
        <taxon>Eukaryota</taxon>
        <taxon>Fungi</taxon>
        <taxon>Fungi incertae sedis</taxon>
        <taxon>Mucoromycota</taxon>
        <taxon>Mortierellomycotina</taxon>
        <taxon>Mortierellomycetes</taxon>
        <taxon>Mortierellales</taxon>
        <taxon>Mortierellaceae</taxon>
        <taxon>Lunasporangiospora</taxon>
    </lineage>
</organism>
<evidence type="ECO:0000313" key="3">
    <source>
        <dbReference type="Proteomes" id="UP000780801"/>
    </source>
</evidence>
<keyword evidence="3" id="KW-1185">Reference proteome</keyword>
<dbReference type="Proteomes" id="UP000780801">
    <property type="component" value="Unassembled WGS sequence"/>
</dbReference>